<dbReference type="AlphaFoldDB" id="A0AAX4JXV3"/>
<keyword evidence="6" id="KW-0511">Multifunctional enzyme</keyword>
<organism evidence="10 11">
    <name type="scientific">Kwoniella dendrophila CBS 6074</name>
    <dbReference type="NCBI Taxonomy" id="1295534"/>
    <lineage>
        <taxon>Eukaryota</taxon>
        <taxon>Fungi</taxon>
        <taxon>Dikarya</taxon>
        <taxon>Basidiomycota</taxon>
        <taxon>Agaricomycotina</taxon>
        <taxon>Tremellomycetes</taxon>
        <taxon>Tremellales</taxon>
        <taxon>Cryptococcaceae</taxon>
        <taxon>Kwoniella</taxon>
    </lineage>
</organism>
<evidence type="ECO:0000313" key="11">
    <source>
        <dbReference type="Proteomes" id="UP001355207"/>
    </source>
</evidence>
<comment type="pathway">
    <text evidence="2">Amino-acid degradation; L-lysine degradation via saccharopine pathway; glutaryl-CoA from L-lysine: step 2/6.</text>
</comment>
<evidence type="ECO:0000256" key="1">
    <source>
        <dbReference type="ARBA" id="ARBA00004682"/>
    </source>
</evidence>
<evidence type="ECO:0000256" key="4">
    <source>
        <dbReference type="ARBA" id="ARBA00023002"/>
    </source>
</evidence>
<dbReference type="GO" id="GO:0004753">
    <property type="term" value="F:saccharopine dehydrogenase activity"/>
    <property type="evidence" value="ECO:0007669"/>
    <property type="project" value="TreeGrafter"/>
</dbReference>
<keyword evidence="5" id="KW-0028">Amino-acid biosynthesis</keyword>
<keyword evidence="3" id="KW-0521">NADP</keyword>
<feature type="domain" description="Alanine dehydrogenase/pyridine nucleotide transhydrogenase N-terminal" evidence="9">
    <location>
        <begin position="29"/>
        <end position="184"/>
    </location>
</feature>
<dbReference type="InterPro" id="IPR007886">
    <property type="entry name" value="AlaDH/PNT_N"/>
</dbReference>
<evidence type="ECO:0000259" key="9">
    <source>
        <dbReference type="SMART" id="SM01003"/>
    </source>
</evidence>
<dbReference type="Gene3D" id="3.30.360.10">
    <property type="entry name" value="Dihydrodipicolinate Reductase, domain 2"/>
    <property type="match status" value="1"/>
</dbReference>
<evidence type="ECO:0000256" key="2">
    <source>
        <dbReference type="ARBA" id="ARBA00004720"/>
    </source>
</evidence>
<comment type="similarity">
    <text evidence="7">In the C-terminal section; belongs to the saccharopine dehydrogenase family.</text>
</comment>
<dbReference type="InterPro" id="IPR051168">
    <property type="entry name" value="AASS"/>
</dbReference>
<dbReference type="InterPro" id="IPR007698">
    <property type="entry name" value="AlaDH/PNT_NAD(H)-bd"/>
</dbReference>
<dbReference type="Gene3D" id="3.40.50.720">
    <property type="entry name" value="NAD(P)-binding Rossmann-like Domain"/>
    <property type="match status" value="3"/>
</dbReference>
<comment type="pathway">
    <text evidence="1">Amino-acid degradation; L-lysine degradation via saccharopine pathway; glutaryl-CoA from L-lysine: step 1/6.</text>
</comment>
<keyword evidence="4" id="KW-0560">Oxidoreductase</keyword>
<dbReference type="Gene3D" id="1.10.1870.10">
    <property type="entry name" value="Domain 3, Saccharopine reductase"/>
    <property type="match status" value="1"/>
</dbReference>
<proteinExistence type="inferred from homology"/>
<dbReference type="InterPro" id="IPR036291">
    <property type="entry name" value="NAD(P)-bd_dom_sf"/>
</dbReference>
<dbReference type="InterPro" id="IPR005097">
    <property type="entry name" value="Sacchrp_dh_NADP-bd"/>
</dbReference>
<gene>
    <name evidence="10" type="ORF">L201_004313</name>
</gene>
<sequence length="959" mass="104445">MIRSSIIPRLSLRNTNMTIVYRRDLTTLGLRREDPKRVWERRTALTPEAIRTLLKEQKEELQVEVESCGRRCFSDQLYAEAGAKIVPSLSNDVDIVLGIKEPPVTDVHRLIKAGEKVGKKRKWMMFSHTHKGQAYNTPLLASFLHPTQGQTLIDHELLTAPSTGKDGKPSRARVAAFGWYAGAVGAGEALSMTGVAMLKRGIASPLLHLPRPYALGTLAEFKASLRKCGEIVRDSPISGAKGQEPIVIGVTGAGNVSNGAKDMLEELNVEWVKAENLAGLKDAPTNRIYACMIPTSSYIVGKNGQPYDRTEYYQSPDQFKSTFAKNIAPFLTTIINGVGWSSSFPRTITNSDMSTLLSESGDKQKLVAVQDITCDKEGTLEFVNQFTTIDQPYYEGPGGMLISSIDILPTELAADASAHFSSKILPYVKRALFAEVEGNKSAEDDTLQKAKIVERGELLEPHSWLLPKVESWRSSDPSTAAVSAISQDGFTKASGSGGKKKILLLGSGLVAGPAVEVFAARADVQLAIASNNLPEARALIKGRSNIQSVSLDVGDDAALGATVAASDVVVSLLPAPMHPQVAKHCINHSKHLVTASYVSPEMKSLDQAAKEKDVLLLGECGLDPGIDSMAAMRILDRVKREGKKVTSFVSWCGGLPEPSASDVPLRYKFSWSPKAVLTAAQNDAHYKLNDEIMTVQGHELLSRHFPKVELWPELPLEGLANRESMPYAEKYGLGEINGLKNLFRGTLRYQGFSKLLESFRKLGLLRGDPLKTVPESWEDFLLLSASRELEHDKLIEGSEVSGVISNLLGNEKVEHEALEALQWLSLLPSATSPSKAASIPLPNLKSPVPVDYFAHLLSNKLSYSPGERDTCLLHHSFTLSSPTDPTRAETVTASLICYGDENASAMSVTVGKTLAFASLRVLDGKVKSRGVRGPYEKEIWEGTLKSLEDVGVVVKEEWN</sequence>
<evidence type="ECO:0000256" key="3">
    <source>
        <dbReference type="ARBA" id="ARBA00022857"/>
    </source>
</evidence>
<dbReference type="SUPFAM" id="SSF51735">
    <property type="entry name" value="NAD(P)-binding Rossmann-fold domains"/>
    <property type="match status" value="1"/>
</dbReference>
<dbReference type="SMART" id="SM01003">
    <property type="entry name" value="AlaDh_PNT_N"/>
    <property type="match status" value="1"/>
</dbReference>
<dbReference type="RefSeq" id="XP_066076153.1">
    <property type="nucleotide sequence ID" value="XM_066220056.1"/>
</dbReference>
<dbReference type="GO" id="GO:0019878">
    <property type="term" value="P:lysine biosynthetic process via aminoadipic acid"/>
    <property type="evidence" value="ECO:0007669"/>
    <property type="project" value="TreeGrafter"/>
</dbReference>
<reference evidence="10 11" key="1">
    <citation type="submission" date="2024-01" db="EMBL/GenBank/DDBJ databases">
        <title>Comparative genomics of Cryptococcus and Kwoniella reveals pathogenesis evolution and contrasting modes of karyotype evolution via chromosome fusion or intercentromeric recombination.</title>
        <authorList>
            <person name="Coelho M.A."/>
            <person name="David-Palma M."/>
            <person name="Shea T."/>
            <person name="Bowers K."/>
            <person name="McGinley-Smith S."/>
            <person name="Mohammad A.W."/>
            <person name="Gnirke A."/>
            <person name="Yurkov A.M."/>
            <person name="Nowrousian M."/>
            <person name="Sun S."/>
            <person name="Cuomo C.A."/>
            <person name="Heitman J."/>
        </authorList>
    </citation>
    <scope>NUCLEOTIDE SEQUENCE [LARGE SCALE GENOMIC DNA]</scope>
    <source>
        <strain evidence="10 11">CBS 6074</strain>
    </source>
</reference>
<dbReference type="SUPFAM" id="SSF52283">
    <property type="entry name" value="Formate/glycerate dehydrogenase catalytic domain-like"/>
    <property type="match status" value="1"/>
</dbReference>
<dbReference type="FunFam" id="3.40.50.720:FF:000072">
    <property type="entry name" value="Saccharopine dehydrogenase [NADP(+), L-glutamate-forming]"/>
    <property type="match status" value="1"/>
</dbReference>
<dbReference type="Pfam" id="PF05222">
    <property type="entry name" value="AlaDh_PNT_N"/>
    <property type="match status" value="1"/>
</dbReference>
<dbReference type="SUPFAM" id="SSF55347">
    <property type="entry name" value="Glyceraldehyde-3-phosphate dehydrogenase-like, C-terminal domain"/>
    <property type="match status" value="1"/>
</dbReference>
<evidence type="ECO:0008006" key="12">
    <source>
        <dbReference type="Google" id="ProtNLM"/>
    </source>
</evidence>
<accession>A0AAX4JXV3</accession>
<evidence type="ECO:0000256" key="5">
    <source>
        <dbReference type="ARBA" id="ARBA00023154"/>
    </source>
</evidence>
<dbReference type="GO" id="GO:0005737">
    <property type="term" value="C:cytoplasm"/>
    <property type="evidence" value="ECO:0007669"/>
    <property type="project" value="TreeGrafter"/>
</dbReference>
<feature type="domain" description="Alanine dehydrogenase/pyridine nucleotide transhydrogenase NAD(H)-binding" evidence="8">
    <location>
        <begin position="228"/>
        <end position="403"/>
    </location>
</feature>
<dbReference type="Proteomes" id="UP001355207">
    <property type="component" value="Chromosome 5"/>
</dbReference>
<keyword evidence="11" id="KW-1185">Reference proteome</keyword>
<dbReference type="FunFam" id="3.30.360.10:FF:000008">
    <property type="entry name" value="Alpha-aminoadipic semialdehyde synthase, mitochondrial"/>
    <property type="match status" value="1"/>
</dbReference>
<evidence type="ECO:0000313" key="10">
    <source>
        <dbReference type="EMBL" id="WWC89390.1"/>
    </source>
</evidence>
<dbReference type="GeneID" id="91094983"/>
<dbReference type="PANTHER" id="PTHR11133:SF22">
    <property type="entry name" value="ALPHA-AMINOADIPIC SEMIALDEHYDE SYNTHASE, MITOCHONDRIAL"/>
    <property type="match status" value="1"/>
</dbReference>
<dbReference type="EMBL" id="CP144102">
    <property type="protein sequence ID" value="WWC89390.1"/>
    <property type="molecule type" value="Genomic_DNA"/>
</dbReference>
<keyword evidence="5" id="KW-0457">Lysine biosynthesis</keyword>
<evidence type="ECO:0000256" key="7">
    <source>
        <dbReference type="ARBA" id="ARBA00025744"/>
    </source>
</evidence>
<protein>
    <recommendedName>
        <fullName evidence="12">Saccharopine dehydrogenase (NAD(+), L-glutamate-forming)</fullName>
    </recommendedName>
</protein>
<dbReference type="Pfam" id="PF16653">
    <property type="entry name" value="Sacchrp_dh_C"/>
    <property type="match status" value="1"/>
</dbReference>
<dbReference type="SMART" id="SM01002">
    <property type="entry name" value="AlaDh_PNT_C"/>
    <property type="match status" value="1"/>
</dbReference>
<dbReference type="Pfam" id="PF03435">
    <property type="entry name" value="Sacchrp_dh_NADP"/>
    <property type="match status" value="1"/>
</dbReference>
<evidence type="ECO:0000259" key="8">
    <source>
        <dbReference type="SMART" id="SM01002"/>
    </source>
</evidence>
<evidence type="ECO:0000256" key="6">
    <source>
        <dbReference type="ARBA" id="ARBA00023268"/>
    </source>
</evidence>
<name>A0AAX4JXV3_9TREE</name>
<dbReference type="InterPro" id="IPR032095">
    <property type="entry name" value="Sacchrp_dh-like_C"/>
</dbReference>
<dbReference type="PANTHER" id="PTHR11133">
    <property type="entry name" value="SACCHAROPINE DEHYDROGENASE"/>
    <property type="match status" value="1"/>
</dbReference>